<name>A0A2A2FDV5_9EURY</name>
<dbReference type="Pfam" id="PF08463">
    <property type="entry name" value="EcoEI_R_C"/>
    <property type="match status" value="1"/>
</dbReference>
<feature type="domain" description="Helicase ATP-binding" evidence="2">
    <location>
        <begin position="178"/>
        <end position="345"/>
    </location>
</feature>
<dbReference type="GO" id="GO:0140097">
    <property type="term" value="F:catalytic activity, acting on DNA"/>
    <property type="evidence" value="ECO:0007669"/>
    <property type="project" value="UniProtKB-ARBA"/>
</dbReference>
<protein>
    <recommendedName>
        <fullName evidence="2">Helicase ATP-binding domain-containing protein</fullName>
    </recommendedName>
</protein>
<dbReference type="EMBL" id="NSKC01000005">
    <property type="protein sequence ID" value="PAU83138.1"/>
    <property type="molecule type" value="Genomic_DNA"/>
</dbReference>
<accession>A0A2A2FDV5</accession>
<proteinExistence type="predicted"/>
<dbReference type="Pfam" id="PF04851">
    <property type="entry name" value="ResIII"/>
    <property type="match status" value="1"/>
</dbReference>
<dbReference type="SMART" id="SM00487">
    <property type="entry name" value="DEXDc"/>
    <property type="match status" value="1"/>
</dbReference>
<dbReference type="InterPro" id="IPR050742">
    <property type="entry name" value="Helicase_Restrict-Modif_Enz"/>
</dbReference>
<dbReference type="SUPFAM" id="SSF52540">
    <property type="entry name" value="P-loop containing nucleoside triphosphate hydrolases"/>
    <property type="match status" value="1"/>
</dbReference>
<dbReference type="GO" id="GO:0016787">
    <property type="term" value="F:hydrolase activity"/>
    <property type="evidence" value="ECO:0007669"/>
    <property type="project" value="InterPro"/>
</dbReference>
<dbReference type="Gene3D" id="3.90.1570.30">
    <property type="match status" value="1"/>
</dbReference>
<evidence type="ECO:0000313" key="4">
    <source>
        <dbReference type="Proteomes" id="UP000218083"/>
    </source>
</evidence>
<keyword evidence="4" id="KW-1185">Reference proteome</keyword>
<evidence type="ECO:0000259" key="2">
    <source>
        <dbReference type="PROSITE" id="PS51192"/>
    </source>
</evidence>
<sequence>MSSITPEEQARNQIDQQLMKAGWEYLGKHINYDELGTASGTGYIEELETETGPVDYGLLIDGNLTAIIESKPKLESAAGHFQQAERYVKSVEGPHATGEDYGIPVAYVATGSQTYLYDFRKYAPTSRSISSFHTPEGLNRLVTRNYHGAQEWLQDHPASEFDPDLWDHQKRCSDAVDKNISDGKRRMLIQMATGAGKTRTAQAITYRLLQSGFADRILFVPDTRKLAEDAYDSFSGYDPTGAPPFRDRYRIVNLEEEEADRLNRGEVVITTLQKMYYLLDNDEVDFQPGDFDVIISDECHRSVYENEGYGGVFQQFDAIEIGLTATPTKRTVARFDNNLILKYGYEDAVSDGHVVPFQMYALETEITMSGVIDDKTGEYYPPDALGSEVLVPDTHRKVGQEIRNQMEDENELTLIFARNDNHATRIVQDLRETVFSDKPDNYIQKITYKSDRPNDTLSRFSDPYDPSPAIAVTVQMVSTGVDIRPLKNVVLLNPVKSPVLFNQMLGRGTRVYDDKTHFNIYDCVGALEYFEGVPPFGTLDYGSPASSSESSGERDGSDEKEGPAIVDVPDEVLRSEPVFPTETGERLTAEGFRRAFRSDVRAEAEKFQQEIEEAPDIETANNALRAHLQELSRYFVPVFLEKAYEPITEGEEHLLIDFVNEALTGRLPKFSERVEHTRTVLDEYEFTEVEQEYVELMAATAEPPNGVSSSDFYDPPLSNIGGLKRANKEFTTLRPQELIDEFRSHLSSLIGNTISDPSNLENILASNRVRERLKEELLDELQAENLEIDEEQLSRILENSVTVEVHKSGAAEEFALSRSAIQESYSIMTGSTVRSTKRKPPITARINVRDALTVSSSLLTGKITSDPTAALIALYILKCIARPSEEKITKHQAFTYAVGWESVEQGAFIYKDDLTSKTVDASRDSAMIDEITEEAIEKAIQELERIGCISMEEVDRGVMIWFEDEFDVEYTVSET</sequence>
<dbReference type="PANTHER" id="PTHR47396">
    <property type="entry name" value="TYPE I RESTRICTION ENZYME ECOKI R PROTEIN"/>
    <property type="match status" value="1"/>
</dbReference>
<feature type="compositionally biased region" description="Basic and acidic residues" evidence="1">
    <location>
        <begin position="551"/>
        <end position="562"/>
    </location>
</feature>
<dbReference type="OrthoDB" id="11644at2157"/>
<reference evidence="3 4" key="1">
    <citation type="submission" date="2017-08" db="EMBL/GenBank/DDBJ databases">
        <title>The strain WRN001 was isolated from Binhai saline alkaline soil, Tianjin, China.</title>
        <authorList>
            <person name="Liu D."/>
            <person name="Zhang G."/>
        </authorList>
    </citation>
    <scope>NUCLEOTIDE SEQUENCE [LARGE SCALE GENOMIC DNA]</scope>
    <source>
        <strain evidence="3 4">WN019</strain>
    </source>
</reference>
<dbReference type="Proteomes" id="UP000218083">
    <property type="component" value="Unassembled WGS sequence"/>
</dbReference>
<gene>
    <name evidence="3" type="ORF">CK500_10030</name>
</gene>
<organism evidence="3 4">
    <name type="scientific">Halorubrum salipaludis</name>
    <dbReference type="NCBI Taxonomy" id="2032630"/>
    <lineage>
        <taxon>Archaea</taxon>
        <taxon>Methanobacteriati</taxon>
        <taxon>Methanobacteriota</taxon>
        <taxon>Stenosarchaea group</taxon>
        <taxon>Halobacteria</taxon>
        <taxon>Halobacteriales</taxon>
        <taxon>Haloferacaceae</taxon>
        <taxon>Halorubrum</taxon>
    </lineage>
</organism>
<dbReference type="AlphaFoldDB" id="A0A2A2FDV5"/>
<dbReference type="PROSITE" id="PS51192">
    <property type="entry name" value="HELICASE_ATP_BIND_1"/>
    <property type="match status" value="1"/>
</dbReference>
<dbReference type="GO" id="GO:0005524">
    <property type="term" value="F:ATP binding"/>
    <property type="evidence" value="ECO:0007669"/>
    <property type="project" value="InterPro"/>
</dbReference>
<comment type="caution">
    <text evidence="3">The sequence shown here is derived from an EMBL/GenBank/DDBJ whole genome shotgun (WGS) entry which is preliminary data.</text>
</comment>
<dbReference type="InterPro" id="IPR013670">
    <property type="entry name" value="EcoEI_R_C_dom"/>
</dbReference>
<evidence type="ECO:0000313" key="3">
    <source>
        <dbReference type="EMBL" id="PAU83138.1"/>
    </source>
</evidence>
<dbReference type="InterPro" id="IPR006935">
    <property type="entry name" value="Helicase/UvrB_N"/>
</dbReference>
<evidence type="ECO:0000256" key="1">
    <source>
        <dbReference type="SAM" id="MobiDB-lite"/>
    </source>
</evidence>
<dbReference type="PANTHER" id="PTHR47396:SF1">
    <property type="entry name" value="ATP-DEPENDENT HELICASE IRC3-RELATED"/>
    <property type="match status" value="1"/>
</dbReference>
<dbReference type="GO" id="GO:0120545">
    <property type="term" value="F:nucleic acid conformation isomerase activity"/>
    <property type="evidence" value="ECO:0007669"/>
    <property type="project" value="UniProtKB-ARBA"/>
</dbReference>
<feature type="region of interest" description="Disordered" evidence="1">
    <location>
        <begin position="540"/>
        <end position="565"/>
    </location>
</feature>
<dbReference type="GO" id="GO:0005829">
    <property type="term" value="C:cytosol"/>
    <property type="evidence" value="ECO:0007669"/>
    <property type="project" value="TreeGrafter"/>
</dbReference>
<dbReference type="InterPro" id="IPR027417">
    <property type="entry name" value="P-loop_NTPase"/>
</dbReference>
<dbReference type="Gene3D" id="3.40.50.300">
    <property type="entry name" value="P-loop containing nucleotide triphosphate hydrolases"/>
    <property type="match status" value="2"/>
</dbReference>
<dbReference type="InterPro" id="IPR014001">
    <property type="entry name" value="Helicase_ATP-bd"/>
</dbReference>
<dbReference type="GO" id="GO:0003677">
    <property type="term" value="F:DNA binding"/>
    <property type="evidence" value="ECO:0007669"/>
    <property type="project" value="InterPro"/>
</dbReference>
<dbReference type="GO" id="GO:0006304">
    <property type="term" value="P:DNA modification"/>
    <property type="evidence" value="ECO:0007669"/>
    <property type="project" value="InterPro"/>
</dbReference>
<dbReference type="RefSeq" id="WP_095637106.1">
    <property type="nucleotide sequence ID" value="NZ_NSKC01000005.1"/>
</dbReference>